<accession>A0A0F9S2I7</accession>
<evidence type="ECO:0000313" key="1">
    <source>
        <dbReference type="EMBL" id="KKN56442.1"/>
    </source>
</evidence>
<dbReference type="AlphaFoldDB" id="A0A0F9S2I7"/>
<sequence>MSIYIIKLLDFGVDRLIMSINGDKNETGKVLQE</sequence>
<gene>
    <name evidence="1" type="ORF">LCGC14_0572150</name>
</gene>
<comment type="caution">
    <text evidence="1">The sequence shown here is derived from an EMBL/GenBank/DDBJ whole genome shotgun (WGS) entry which is preliminary data.</text>
</comment>
<proteinExistence type="predicted"/>
<protein>
    <submittedName>
        <fullName evidence="1">Uncharacterized protein</fullName>
    </submittedName>
</protein>
<reference evidence="1" key="1">
    <citation type="journal article" date="2015" name="Nature">
        <title>Complex archaea that bridge the gap between prokaryotes and eukaryotes.</title>
        <authorList>
            <person name="Spang A."/>
            <person name="Saw J.H."/>
            <person name="Jorgensen S.L."/>
            <person name="Zaremba-Niedzwiedzka K."/>
            <person name="Martijn J."/>
            <person name="Lind A.E."/>
            <person name="van Eijk R."/>
            <person name="Schleper C."/>
            <person name="Guy L."/>
            <person name="Ettema T.J."/>
        </authorList>
    </citation>
    <scope>NUCLEOTIDE SEQUENCE</scope>
</reference>
<organism evidence="1">
    <name type="scientific">marine sediment metagenome</name>
    <dbReference type="NCBI Taxonomy" id="412755"/>
    <lineage>
        <taxon>unclassified sequences</taxon>
        <taxon>metagenomes</taxon>
        <taxon>ecological metagenomes</taxon>
    </lineage>
</organism>
<name>A0A0F9S2I7_9ZZZZ</name>
<dbReference type="EMBL" id="LAZR01000843">
    <property type="protein sequence ID" value="KKN56442.1"/>
    <property type="molecule type" value="Genomic_DNA"/>
</dbReference>